<dbReference type="KEGG" id="asui:ASUIS_0885"/>
<name>A0AAD0SPS3_9BACT</name>
<dbReference type="RefSeq" id="WP_118885931.1">
    <property type="nucleotide sequence ID" value="NZ_CP032100.1"/>
</dbReference>
<dbReference type="AlphaFoldDB" id="A0AAD0SPS3"/>
<sequence>MDALEILKEKIKEKSIGKVAIELGLSKATISLVARKKYPNPQKIYSKIKEHYKQEIIGVQSTTTDLMQLLKEIDS</sequence>
<organism evidence="1 2">
    <name type="scientific">Arcobacter suis CECT 7833</name>
    <dbReference type="NCBI Taxonomy" id="663365"/>
    <lineage>
        <taxon>Bacteria</taxon>
        <taxon>Pseudomonadati</taxon>
        <taxon>Campylobacterota</taxon>
        <taxon>Epsilonproteobacteria</taxon>
        <taxon>Campylobacterales</taxon>
        <taxon>Arcobacteraceae</taxon>
        <taxon>Arcobacter</taxon>
    </lineage>
</organism>
<dbReference type="Proteomes" id="UP000263040">
    <property type="component" value="Chromosome"/>
</dbReference>
<dbReference type="EMBL" id="CP032100">
    <property type="protein sequence ID" value="AXX89376.1"/>
    <property type="molecule type" value="Genomic_DNA"/>
</dbReference>
<proteinExistence type="predicted"/>
<protein>
    <submittedName>
        <fullName evidence="1">Uncharacterized protein</fullName>
    </submittedName>
</protein>
<evidence type="ECO:0000313" key="2">
    <source>
        <dbReference type="Proteomes" id="UP000263040"/>
    </source>
</evidence>
<evidence type="ECO:0000313" key="1">
    <source>
        <dbReference type="EMBL" id="AXX89376.1"/>
    </source>
</evidence>
<reference evidence="1 2" key="1">
    <citation type="submission" date="2018-08" db="EMBL/GenBank/DDBJ databases">
        <title>Complete genome of the Arcobacter suis type strain LMG 26152.</title>
        <authorList>
            <person name="Miller W.G."/>
            <person name="Yee E."/>
            <person name="Bono J.L."/>
        </authorList>
    </citation>
    <scope>NUCLEOTIDE SEQUENCE [LARGE SCALE GENOMIC DNA]</scope>
    <source>
        <strain evidence="1 2">CECT 7833</strain>
    </source>
</reference>
<gene>
    <name evidence="1" type="ORF">ASUIS_0885</name>
</gene>
<keyword evidence="2" id="KW-1185">Reference proteome</keyword>
<accession>A0AAD0SPS3</accession>